<dbReference type="WBParaSite" id="L893_g21841.t1">
    <property type="protein sequence ID" value="L893_g21841.t1"/>
    <property type="gene ID" value="L893_g21841"/>
</dbReference>
<organism evidence="1 2">
    <name type="scientific">Steinernema glaseri</name>
    <dbReference type="NCBI Taxonomy" id="37863"/>
    <lineage>
        <taxon>Eukaryota</taxon>
        <taxon>Metazoa</taxon>
        <taxon>Ecdysozoa</taxon>
        <taxon>Nematoda</taxon>
        <taxon>Chromadorea</taxon>
        <taxon>Rhabditida</taxon>
        <taxon>Tylenchina</taxon>
        <taxon>Panagrolaimomorpha</taxon>
        <taxon>Strongyloidoidea</taxon>
        <taxon>Steinernematidae</taxon>
        <taxon>Steinernema</taxon>
    </lineage>
</organism>
<protein>
    <submittedName>
        <fullName evidence="2">TIR domain-containing protein</fullName>
    </submittedName>
</protein>
<keyword evidence="1" id="KW-1185">Reference proteome</keyword>
<evidence type="ECO:0000313" key="2">
    <source>
        <dbReference type="WBParaSite" id="L893_g21841.t1"/>
    </source>
</evidence>
<proteinExistence type="predicted"/>
<sequence>MDGVPFAFCEALYSTLHTSELGELSGHYGNIARNDYPNVADYIDSVVDGHEKQGYLRYQSDGRKVRTPEEIEAVPKKSVRFVSILIDDGNKVNACREIVNRFPYSRYQFGLHSSSINEAWVDFACSLKRLNTVVVIKKLDEDAIPLFQKFVDGHKLSWLYVCEEACEGGMLALLKMLLCQDQFPDLSIRNDLEGPWKSTVVRDLLHFWSVSSHKLRGTKFSVEHNCEGGVQQLEEFVLRRAAIITDDRNIPTIQEVLTRCSQEECDFLEKYYRLRSNCFKTPSCVYKFEEGTGDKRRKLYISFECNHGKNRTTGRQYASCEGVDDLSLMRGTNSLRVLFF</sequence>
<dbReference type="AlphaFoldDB" id="A0A1I7Z1K0"/>
<name>A0A1I7Z1K0_9BILA</name>
<reference evidence="2" key="1">
    <citation type="submission" date="2016-11" db="UniProtKB">
        <authorList>
            <consortium name="WormBaseParasite"/>
        </authorList>
    </citation>
    <scope>IDENTIFICATION</scope>
</reference>
<accession>A0A1I7Z1K0</accession>
<dbReference type="Proteomes" id="UP000095287">
    <property type="component" value="Unplaced"/>
</dbReference>
<evidence type="ECO:0000313" key="1">
    <source>
        <dbReference type="Proteomes" id="UP000095287"/>
    </source>
</evidence>